<dbReference type="InterPro" id="IPR027417">
    <property type="entry name" value="P-loop_NTPase"/>
</dbReference>
<accession>A0AA37BRB5</accession>
<dbReference type="PANTHER" id="PTHR43637">
    <property type="entry name" value="UPF0273 PROTEIN TM_0370"/>
    <property type="match status" value="1"/>
</dbReference>
<dbReference type="AlphaFoldDB" id="A0AA37BRB5"/>
<dbReference type="PANTHER" id="PTHR43637:SF3">
    <property type="entry name" value="FLAGELLA-RELATED PROTEIN H-RELATED"/>
    <property type="match status" value="1"/>
</dbReference>
<dbReference type="EMBL" id="BMNY01000001">
    <property type="protein sequence ID" value="GGM73489.1"/>
    <property type="molecule type" value="Genomic_DNA"/>
</dbReference>
<dbReference type="RefSeq" id="WP_188680733.1">
    <property type="nucleotide sequence ID" value="NZ_BMNY01000001.1"/>
</dbReference>
<dbReference type="GO" id="GO:0005524">
    <property type="term" value="F:ATP binding"/>
    <property type="evidence" value="ECO:0007669"/>
    <property type="project" value="UniProtKB-KW"/>
</dbReference>
<name>A0AA37BRB5_9ARCH</name>
<feature type="domain" description="KaiC-like" evidence="3">
    <location>
        <begin position="11"/>
        <end position="216"/>
    </location>
</feature>
<keyword evidence="1" id="KW-0547">Nucleotide-binding</keyword>
<evidence type="ECO:0000313" key="5">
    <source>
        <dbReference type="Proteomes" id="UP000632195"/>
    </source>
</evidence>
<dbReference type="Gene3D" id="3.40.50.300">
    <property type="entry name" value="P-loop containing nucleotide triphosphate hydrolases"/>
    <property type="match status" value="1"/>
</dbReference>
<proteinExistence type="predicted"/>
<evidence type="ECO:0000256" key="2">
    <source>
        <dbReference type="ARBA" id="ARBA00022840"/>
    </source>
</evidence>
<dbReference type="NCBIfam" id="NF006320">
    <property type="entry name" value="PRK08533.1"/>
    <property type="match status" value="1"/>
</dbReference>
<keyword evidence="4" id="KW-0966">Cell projection</keyword>
<dbReference type="SUPFAM" id="SSF52540">
    <property type="entry name" value="P-loop containing nucleoside triphosphate hydrolases"/>
    <property type="match status" value="1"/>
</dbReference>
<organism evidence="4 5">
    <name type="scientific">Thermogymnomonas acidicola</name>
    <dbReference type="NCBI Taxonomy" id="399579"/>
    <lineage>
        <taxon>Archaea</taxon>
        <taxon>Methanobacteriati</taxon>
        <taxon>Thermoplasmatota</taxon>
        <taxon>Thermoplasmata</taxon>
        <taxon>Thermoplasmatales</taxon>
        <taxon>Thermogymnomonas</taxon>
    </lineage>
</organism>
<reference evidence="4" key="1">
    <citation type="journal article" date="2014" name="Int. J. Syst. Evol. Microbiol.">
        <title>Complete genome sequence of Corynebacterium casei LMG S-19264T (=DSM 44701T), isolated from a smear-ripened cheese.</title>
        <authorList>
            <consortium name="US DOE Joint Genome Institute (JGI-PGF)"/>
            <person name="Walter F."/>
            <person name="Albersmeier A."/>
            <person name="Kalinowski J."/>
            <person name="Ruckert C."/>
        </authorList>
    </citation>
    <scope>NUCLEOTIDE SEQUENCE</scope>
    <source>
        <strain evidence="4">JCM 13583</strain>
    </source>
</reference>
<keyword evidence="4" id="KW-0969">Cilium</keyword>
<sequence length="223" mass="25133">MFLSISIPGDELDRRMGGGLYLGQIVTILGGNGEGKTVVSLRLVYGLIKNGATIAYVSSQLPVREFVSECDSLGYPLFNEILSGIMHYIPAVFILRKSRKASLDDLLNNDTIKDKKVLVIDSMNRNIFRDFDAINYYMKLRKFSEGRLVIVTMNPEELGQDELMKISELSTTVIQLRSKELAGERKHSMELSKYPMVSKNFQQNIPFRIEPGRGFIVEITSVS</sequence>
<evidence type="ECO:0000259" key="3">
    <source>
        <dbReference type="Pfam" id="PF06745"/>
    </source>
</evidence>
<comment type="caution">
    <text evidence="4">The sequence shown here is derived from an EMBL/GenBank/DDBJ whole genome shotgun (WGS) entry which is preliminary data.</text>
</comment>
<dbReference type="Pfam" id="PF06745">
    <property type="entry name" value="ATPase"/>
    <property type="match status" value="1"/>
</dbReference>
<keyword evidence="5" id="KW-1185">Reference proteome</keyword>
<keyword evidence="4" id="KW-0282">Flagellum</keyword>
<dbReference type="Proteomes" id="UP000632195">
    <property type="component" value="Unassembled WGS sequence"/>
</dbReference>
<evidence type="ECO:0000313" key="4">
    <source>
        <dbReference type="EMBL" id="GGM73489.1"/>
    </source>
</evidence>
<protein>
    <submittedName>
        <fullName evidence="4">Flagellar accessory protein FlaH</fullName>
    </submittedName>
</protein>
<evidence type="ECO:0000256" key="1">
    <source>
        <dbReference type="ARBA" id="ARBA00022741"/>
    </source>
</evidence>
<gene>
    <name evidence="4" type="ORF">GCM10007108_09360</name>
</gene>
<reference evidence="4" key="2">
    <citation type="submission" date="2022-09" db="EMBL/GenBank/DDBJ databases">
        <authorList>
            <person name="Sun Q."/>
            <person name="Ohkuma M."/>
        </authorList>
    </citation>
    <scope>NUCLEOTIDE SEQUENCE</scope>
    <source>
        <strain evidence="4">JCM 13583</strain>
    </source>
</reference>
<keyword evidence="2" id="KW-0067">ATP-binding</keyword>
<dbReference type="InterPro" id="IPR014774">
    <property type="entry name" value="KaiC-like_dom"/>
</dbReference>